<feature type="compositionally biased region" description="Low complexity" evidence="5">
    <location>
        <begin position="268"/>
        <end position="278"/>
    </location>
</feature>
<keyword evidence="1" id="KW-0479">Metal-binding</keyword>
<feature type="region of interest" description="Disordered" evidence="5">
    <location>
        <begin position="1"/>
        <end position="108"/>
    </location>
</feature>
<evidence type="ECO:0000256" key="3">
    <source>
        <dbReference type="ARBA" id="ARBA00022833"/>
    </source>
</evidence>
<dbReference type="InterPro" id="IPR000058">
    <property type="entry name" value="Znf_AN1"/>
</dbReference>
<evidence type="ECO:0000256" key="4">
    <source>
        <dbReference type="PROSITE-ProRule" id="PRU00449"/>
    </source>
</evidence>
<reference evidence="7" key="1">
    <citation type="submission" date="2022-08" db="EMBL/GenBank/DDBJ databases">
        <title>Novel sulphate-reducing endosymbionts in the free-living metamonad Anaeramoeba.</title>
        <authorList>
            <person name="Jerlstrom-Hultqvist J."/>
            <person name="Cepicka I."/>
            <person name="Gallot-Lavallee L."/>
            <person name="Salas-Leiva D."/>
            <person name="Curtis B.A."/>
            <person name="Zahonova K."/>
            <person name="Pipaliya S."/>
            <person name="Dacks J."/>
            <person name="Roger A.J."/>
        </authorList>
    </citation>
    <scope>NUCLEOTIDE SEQUENCE</scope>
    <source>
        <strain evidence="7">Busselton2</strain>
    </source>
</reference>
<feature type="compositionally biased region" description="Basic residues" evidence="5">
    <location>
        <begin position="374"/>
        <end position="407"/>
    </location>
</feature>
<name>A0AAV7YT43_9EUKA</name>
<dbReference type="EMBL" id="JANTQA010000048">
    <property type="protein sequence ID" value="KAJ3430848.1"/>
    <property type="molecule type" value="Genomic_DNA"/>
</dbReference>
<feature type="compositionally biased region" description="Basic residues" evidence="5">
    <location>
        <begin position="254"/>
        <end position="267"/>
    </location>
</feature>
<evidence type="ECO:0000313" key="8">
    <source>
        <dbReference type="Proteomes" id="UP001146793"/>
    </source>
</evidence>
<feature type="compositionally biased region" description="Basic and acidic residues" evidence="5">
    <location>
        <begin position="301"/>
        <end position="311"/>
    </location>
</feature>
<evidence type="ECO:0000256" key="1">
    <source>
        <dbReference type="ARBA" id="ARBA00022723"/>
    </source>
</evidence>
<dbReference type="Proteomes" id="UP001146793">
    <property type="component" value="Unassembled WGS sequence"/>
</dbReference>
<protein>
    <submittedName>
        <fullName evidence="7">Arsenite inducuble RNA associated protein aip-1-related</fullName>
    </submittedName>
</protein>
<sequence>MSNFDPFQKGNNKKEKEKLNKKFDPFNVNKQKETNNNSHERDTKIVKEKEKQKSNFDPFKTTKILNNDKPNQKKSDKEFTFLKKETQQKEEIKKKRFKKRDSSEEEEEEIEQELREKLKIKQSKQTSDEEQFNYFKKHEEKQDELLGIQTASNQVDLLAIGVHCPVESCNKLDFLPFTCEFCNVQFCQEHWKPEKHECKIVGKLDRRIYDCEKCKHEIQVNVGQDPREIMEKHLKSGCKFSIKNPKQPDSKTTKTTRGRQTKGKGKRQIQNQNQNTNKNKNKNKRGGRGRGRGRGRRVGRGRKDGKGENSKKNFGNNAKSNDQNTPPQKESKFYACQFKDCSQKEIFEIKCPDCNLNFCLKHRNTLMHECKGSQPKKVKKKVFYHKKKKLNQKQKKKMKKRKRKKKN</sequence>
<dbReference type="AlphaFoldDB" id="A0AAV7YT43"/>
<evidence type="ECO:0000256" key="5">
    <source>
        <dbReference type="SAM" id="MobiDB-lite"/>
    </source>
</evidence>
<feature type="compositionally biased region" description="Polar residues" evidence="5">
    <location>
        <begin position="312"/>
        <end position="328"/>
    </location>
</feature>
<comment type="caution">
    <text evidence="7">The sequence shown here is derived from an EMBL/GenBank/DDBJ whole genome shotgun (WGS) entry which is preliminary data.</text>
</comment>
<feature type="domain" description="AN1-type" evidence="6">
    <location>
        <begin position="158"/>
        <end position="206"/>
    </location>
</feature>
<dbReference type="Pfam" id="PF01428">
    <property type="entry name" value="zf-AN1"/>
    <property type="match status" value="2"/>
</dbReference>
<evidence type="ECO:0000259" key="6">
    <source>
        <dbReference type="PROSITE" id="PS51039"/>
    </source>
</evidence>
<evidence type="ECO:0000313" key="7">
    <source>
        <dbReference type="EMBL" id="KAJ3430848.1"/>
    </source>
</evidence>
<dbReference type="Gene3D" id="4.10.1110.10">
    <property type="entry name" value="AN1-like Zinc finger"/>
    <property type="match status" value="2"/>
</dbReference>
<dbReference type="PANTHER" id="PTHR14677">
    <property type="entry name" value="ARSENITE INDUCUBLE RNA ASSOCIATED PROTEIN AIP-1-RELATED"/>
    <property type="match status" value="1"/>
</dbReference>
<keyword evidence="3" id="KW-0862">Zinc</keyword>
<keyword evidence="2 4" id="KW-0863">Zinc-finger</keyword>
<dbReference type="SMART" id="SM00154">
    <property type="entry name" value="ZnF_AN1"/>
    <property type="match status" value="2"/>
</dbReference>
<feature type="compositionally biased region" description="Basic and acidic residues" evidence="5">
    <location>
        <begin position="12"/>
        <end position="54"/>
    </location>
</feature>
<feature type="region of interest" description="Disordered" evidence="5">
    <location>
        <begin position="372"/>
        <end position="407"/>
    </location>
</feature>
<proteinExistence type="predicted"/>
<dbReference type="GO" id="GO:0005737">
    <property type="term" value="C:cytoplasm"/>
    <property type="evidence" value="ECO:0007669"/>
    <property type="project" value="TreeGrafter"/>
</dbReference>
<feature type="compositionally biased region" description="Basic and acidic residues" evidence="5">
    <location>
        <begin position="70"/>
        <end position="93"/>
    </location>
</feature>
<feature type="domain" description="AN1-type" evidence="6">
    <location>
        <begin position="330"/>
        <end position="378"/>
    </location>
</feature>
<accession>A0AAV7YT43</accession>
<dbReference type="PANTHER" id="PTHR14677:SF20">
    <property type="entry name" value="ZINC FINGER AN1-TYPE CONTAINING 2A-RELATED"/>
    <property type="match status" value="1"/>
</dbReference>
<dbReference type="InterPro" id="IPR035896">
    <property type="entry name" value="AN1-like_Znf"/>
</dbReference>
<feature type="region of interest" description="Disordered" evidence="5">
    <location>
        <begin position="237"/>
        <end position="328"/>
    </location>
</feature>
<feature type="compositionally biased region" description="Basic residues" evidence="5">
    <location>
        <begin position="279"/>
        <end position="300"/>
    </location>
</feature>
<dbReference type="GO" id="GO:0008270">
    <property type="term" value="F:zinc ion binding"/>
    <property type="evidence" value="ECO:0007669"/>
    <property type="project" value="UniProtKB-KW"/>
</dbReference>
<dbReference type="PROSITE" id="PS51039">
    <property type="entry name" value="ZF_AN1"/>
    <property type="match status" value="2"/>
</dbReference>
<gene>
    <name evidence="7" type="ORF">M0812_02522</name>
</gene>
<organism evidence="7 8">
    <name type="scientific">Anaeramoeba flamelloides</name>
    <dbReference type="NCBI Taxonomy" id="1746091"/>
    <lineage>
        <taxon>Eukaryota</taxon>
        <taxon>Metamonada</taxon>
        <taxon>Anaeramoebidae</taxon>
        <taxon>Anaeramoeba</taxon>
    </lineage>
</organism>
<evidence type="ECO:0000256" key="2">
    <source>
        <dbReference type="ARBA" id="ARBA00022771"/>
    </source>
</evidence>
<dbReference type="SUPFAM" id="SSF118310">
    <property type="entry name" value="AN1-like Zinc finger"/>
    <property type="match status" value="2"/>
</dbReference>